<feature type="transmembrane region" description="Helical" evidence="2">
    <location>
        <begin position="41"/>
        <end position="61"/>
    </location>
</feature>
<protein>
    <recommendedName>
        <fullName evidence="5">Tat pathway signal sequence</fullName>
    </recommendedName>
</protein>
<dbReference type="OrthoDB" id="3687641at2759"/>
<dbReference type="Pfam" id="PF11807">
    <property type="entry name" value="UstYa"/>
    <property type="match status" value="1"/>
</dbReference>
<reference evidence="3" key="1">
    <citation type="journal article" date="2020" name="Stud. Mycol.">
        <title>101 Dothideomycetes genomes: a test case for predicting lifestyles and emergence of pathogens.</title>
        <authorList>
            <person name="Haridas S."/>
            <person name="Albert R."/>
            <person name="Binder M."/>
            <person name="Bloem J."/>
            <person name="Labutti K."/>
            <person name="Salamov A."/>
            <person name="Andreopoulos B."/>
            <person name="Baker S."/>
            <person name="Barry K."/>
            <person name="Bills G."/>
            <person name="Bluhm B."/>
            <person name="Cannon C."/>
            <person name="Castanera R."/>
            <person name="Culley D."/>
            <person name="Daum C."/>
            <person name="Ezra D."/>
            <person name="Gonzalez J."/>
            <person name="Henrissat B."/>
            <person name="Kuo A."/>
            <person name="Liang C."/>
            <person name="Lipzen A."/>
            <person name="Lutzoni F."/>
            <person name="Magnuson J."/>
            <person name="Mondo S."/>
            <person name="Nolan M."/>
            <person name="Ohm R."/>
            <person name="Pangilinan J."/>
            <person name="Park H.-J."/>
            <person name="Ramirez L."/>
            <person name="Alfaro M."/>
            <person name="Sun H."/>
            <person name="Tritt A."/>
            <person name="Yoshinaga Y."/>
            <person name="Zwiers L.-H."/>
            <person name="Turgeon B."/>
            <person name="Goodwin S."/>
            <person name="Spatafora J."/>
            <person name="Crous P."/>
            <person name="Grigoriev I."/>
        </authorList>
    </citation>
    <scope>NUCLEOTIDE SEQUENCE</scope>
    <source>
        <strain evidence="3">Tuck. ex Michener</strain>
    </source>
</reference>
<dbReference type="AlphaFoldDB" id="A0A6A6H435"/>
<keyword evidence="2" id="KW-0812">Transmembrane</keyword>
<keyword evidence="4" id="KW-1185">Reference proteome</keyword>
<proteinExistence type="inferred from homology"/>
<dbReference type="EMBL" id="ML991817">
    <property type="protein sequence ID" value="KAF2232283.1"/>
    <property type="molecule type" value="Genomic_DNA"/>
</dbReference>
<evidence type="ECO:0000256" key="2">
    <source>
        <dbReference type="SAM" id="Phobius"/>
    </source>
</evidence>
<dbReference type="GO" id="GO:0043386">
    <property type="term" value="P:mycotoxin biosynthetic process"/>
    <property type="evidence" value="ECO:0007669"/>
    <property type="project" value="InterPro"/>
</dbReference>
<organism evidence="3 4">
    <name type="scientific">Viridothelium virens</name>
    <name type="common">Speckled blister lichen</name>
    <name type="synonym">Trypethelium virens</name>
    <dbReference type="NCBI Taxonomy" id="1048519"/>
    <lineage>
        <taxon>Eukaryota</taxon>
        <taxon>Fungi</taxon>
        <taxon>Dikarya</taxon>
        <taxon>Ascomycota</taxon>
        <taxon>Pezizomycotina</taxon>
        <taxon>Dothideomycetes</taxon>
        <taxon>Dothideomycetes incertae sedis</taxon>
        <taxon>Trypetheliales</taxon>
        <taxon>Trypetheliaceae</taxon>
        <taxon>Viridothelium</taxon>
    </lineage>
</organism>
<keyword evidence="2" id="KW-0472">Membrane</keyword>
<dbReference type="PANTHER" id="PTHR33365:SF12">
    <property type="entry name" value="TAT PATHWAY SIGNAL SEQUENCE"/>
    <property type="match status" value="1"/>
</dbReference>
<comment type="similarity">
    <text evidence="1">Belongs to the ustYa family.</text>
</comment>
<name>A0A6A6H435_VIRVR</name>
<evidence type="ECO:0000313" key="4">
    <source>
        <dbReference type="Proteomes" id="UP000800092"/>
    </source>
</evidence>
<dbReference type="PANTHER" id="PTHR33365">
    <property type="entry name" value="YALI0B05434P"/>
    <property type="match status" value="1"/>
</dbReference>
<gene>
    <name evidence="3" type="ORF">EV356DRAFT_450394</name>
</gene>
<evidence type="ECO:0008006" key="5">
    <source>
        <dbReference type="Google" id="ProtNLM"/>
    </source>
</evidence>
<sequence>MLERANYSPLLNKDLDKIEGTQLEGDCTIHTTEQARRRRNALHWILHFLSAVTIAALLIWIRNGLNPSQAKCWDMFNYYSPVNNAVVPHPYVAQEFNGSLWYQTPFTGPPTPDVERAWYEVMKYGMISISKNDIEKIGHPDWSAQFPSEIGGGYIAATIGTHQLHCLHWIWQDHYIDAVPTMQQKKKTVPEMYERHYEHCVNYIRQSLMCQFDTGVIPYNWVLDHQNPTPNANTHHKCVDWDALQAWLRKRRVEVPDDFQWSQPEDAKTLNYNP</sequence>
<keyword evidence="2" id="KW-1133">Transmembrane helix</keyword>
<accession>A0A6A6H435</accession>
<evidence type="ECO:0000313" key="3">
    <source>
        <dbReference type="EMBL" id="KAF2232283.1"/>
    </source>
</evidence>
<dbReference type="InterPro" id="IPR021765">
    <property type="entry name" value="UstYa-like"/>
</dbReference>
<evidence type="ECO:0000256" key="1">
    <source>
        <dbReference type="ARBA" id="ARBA00035112"/>
    </source>
</evidence>
<dbReference type="Proteomes" id="UP000800092">
    <property type="component" value="Unassembled WGS sequence"/>
</dbReference>